<proteinExistence type="predicted"/>
<organism evidence="4">
    <name type="scientific">marine metagenome</name>
    <dbReference type="NCBI Taxonomy" id="408172"/>
    <lineage>
        <taxon>unclassified sequences</taxon>
        <taxon>metagenomes</taxon>
        <taxon>ecological metagenomes</taxon>
    </lineage>
</organism>
<reference evidence="4" key="1">
    <citation type="submission" date="2018-05" db="EMBL/GenBank/DDBJ databases">
        <authorList>
            <person name="Lanie J.A."/>
            <person name="Ng W.-L."/>
            <person name="Kazmierczak K.M."/>
            <person name="Andrzejewski T.M."/>
            <person name="Davidsen T.M."/>
            <person name="Wayne K.J."/>
            <person name="Tettelin H."/>
            <person name="Glass J.I."/>
            <person name="Rusch D."/>
            <person name="Podicherti R."/>
            <person name="Tsui H.-C.T."/>
            <person name="Winkler M.E."/>
        </authorList>
    </citation>
    <scope>NUCLEOTIDE SEQUENCE</scope>
</reference>
<gene>
    <name evidence="4" type="ORF">METZ01_LOCUS471531</name>
</gene>
<dbReference type="PRINTS" id="PR00960">
    <property type="entry name" value="LMBPPROTEIN"/>
</dbReference>
<dbReference type="EMBL" id="UINC01199991">
    <property type="protein sequence ID" value="SVE18677.1"/>
    <property type="molecule type" value="Genomic_DNA"/>
</dbReference>
<dbReference type="SUPFAM" id="SSF55060">
    <property type="entry name" value="GHMP Kinase, C-terminal domain"/>
    <property type="match status" value="1"/>
</dbReference>
<dbReference type="PANTHER" id="PTHR32463">
    <property type="entry name" value="L-FUCOSE KINASE"/>
    <property type="match status" value="1"/>
</dbReference>
<dbReference type="InterPro" id="IPR052203">
    <property type="entry name" value="GHMP_Kinase-Related"/>
</dbReference>
<evidence type="ECO:0000256" key="2">
    <source>
        <dbReference type="ARBA" id="ARBA00022777"/>
    </source>
</evidence>
<dbReference type="GO" id="GO:0042352">
    <property type="term" value="P:GDP-L-fucose salvage"/>
    <property type="evidence" value="ECO:0007669"/>
    <property type="project" value="TreeGrafter"/>
</dbReference>
<keyword evidence="2" id="KW-0418">Kinase</keyword>
<feature type="domain" description="GHMP kinase C-terminal" evidence="3">
    <location>
        <begin position="91"/>
        <end position="169"/>
    </location>
</feature>
<sequence length="186" mass="20541">MKWGIGKQDEFASAYGGFNIFKFTKDRVTVNPISLNRSTQTELENNSLLFRLGNRKHSAGILKAQIRAINKSKPDTIEALHSAKDLALKMRDVLKQNDLVSFYKIINDGWKVKKRFAKGVSNTMIDNISKMAFSSGANALKVTGAGGGGHMYVYAEPKKHNSIKKALKRIGVSNVDFKFQSSGATV</sequence>
<dbReference type="GO" id="GO:0050201">
    <property type="term" value="F:fucokinase activity"/>
    <property type="evidence" value="ECO:0007669"/>
    <property type="project" value="TreeGrafter"/>
</dbReference>
<dbReference type="Gene3D" id="3.30.230.120">
    <property type="match status" value="1"/>
</dbReference>
<evidence type="ECO:0000256" key="1">
    <source>
        <dbReference type="ARBA" id="ARBA00022679"/>
    </source>
</evidence>
<dbReference type="InterPro" id="IPR013750">
    <property type="entry name" value="GHMP_kinase_C_dom"/>
</dbReference>
<dbReference type="Pfam" id="PF08544">
    <property type="entry name" value="GHMP_kinases_C"/>
    <property type="match status" value="1"/>
</dbReference>
<dbReference type="AlphaFoldDB" id="A0A383BEX4"/>
<evidence type="ECO:0000313" key="4">
    <source>
        <dbReference type="EMBL" id="SVE18677.1"/>
    </source>
</evidence>
<name>A0A383BEX4_9ZZZZ</name>
<protein>
    <recommendedName>
        <fullName evidence="3">GHMP kinase C-terminal domain-containing protein</fullName>
    </recommendedName>
</protein>
<keyword evidence="1" id="KW-0808">Transferase</keyword>
<feature type="non-terminal residue" evidence="4">
    <location>
        <position position="186"/>
    </location>
</feature>
<dbReference type="InterPro" id="IPR036554">
    <property type="entry name" value="GHMP_kinase_C_sf"/>
</dbReference>
<dbReference type="InterPro" id="IPR001174">
    <property type="entry name" value="HddA/FKP"/>
</dbReference>
<evidence type="ECO:0000259" key="3">
    <source>
        <dbReference type="Pfam" id="PF08544"/>
    </source>
</evidence>
<accession>A0A383BEX4</accession>
<dbReference type="PANTHER" id="PTHR32463:SF0">
    <property type="entry name" value="L-FUCOSE KINASE"/>
    <property type="match status" value="1"/>
</dbReference>
<dbReference type="GO" id="GO:0005524">
    <property type="term" value="F:ATP binding"/>
    <property type="evidence" value="ECO:0007669"/>
    <property type="project" value="InterPro"/>
</dbReference>